<name>A0A0E9QFB2_ANGAN</name>
<protein>
    <submittedName>
        <fullName evidence="1">Uncharacterized protein</fullName>
    </submittedName>
</protein>
<reference evidence="1" key="1">
    <citation type="submission" date="2014-11" db="EMBL/GenBank/DDBJ databases">
        <authorList>
            <person name="Amaro Gonzalez C."/>
        </authorList>
    </citation>
    <scope>NUCLEOTIDE SEQUENCE</scope>
</reference>
<proteinExistence type="predicted"/>
<sequence length="41" mass="4620">MNRFSMAQSLEFTAFLWPYSYDITGLVQGRGAGEFNNMLVG</sequence>
<reference evidence="1" key="2">
    <citation type="journal article" date="2015" name="Fish Shellfish Immunol.">
        <title>Early steps in the European eel (Anguilla anguilla)-Vibrio vulnificus interaction in the gills: Role of the RtxA13 toxin.</title>
        <authorList>
            <person name="Callol A."/>
            <person name="Pajuelo D."/>
            <person name="Ebbesson L."/>
            <person name="Teles M."/>
            <person name="MacKenzie S."/>
            <person name="Amaro C."/>
        </authorList>
    </citation>
    <scope>NUCLEOTIDE SEQUENCE</scope>
</reference>
<dbReference type="EMBL" id="GBXM01093370">
    <property type="protein sequence ID" value="JAH15207.1"/>
    <property type="molecule type" value="Transcribed_RNA"/>
</dbReference>
<evidence type="ECO:0000313" key="1">
    <source>
        <dbReference type="EMBL" id="JAH15207.1"/>
    </source>
</evidence>
<organism evidence="1">
    <name type="scientific">Anguilla anguilla</name>
    <name type="common">European freshwater eel</name>
    <name type="synonym">Muraena anguilla</name>
    <dbReference type="NCBI Taxonomy" id="7936"/>
    <lineage>
        <taxon>Eukaryota</taxon>
        <taxon>Metazoa</taxon>
        <taxon>Chordata</taxon>
        <taxon>Craniata</taxon>
        <taxon>Vertebrata</taxon>
        <taxon>Euteleostomi</taxon>
        <taxon>Actinopterygii</taxon>
        <taxon>Neopterygii</taxon>
        <taxon>Teleostei</taxon>
        <taxon>Anguilliformes</taxon>
        <taxon>Anguillidae</taxon>
        <taxon>Anguilla</taxon>
    </lineage>
</organism>
<dbReference type="AlphaFoldDB" id="A0A0E9QFB2"/>
<accession>A0A0E9QFB2</accession>